<feature type="region of interest" description="Disordered" evidence="1">
    <location>
        <begin position="243"/>
        <end position="278"/>
    </location>
</feature>
<feature type="compositionally biased region" description="Basic and acidic residues" evidence="1">
    <location>
        <begin position="144"/>
        <end position="153"/>
    </location>
</feature>
<dbReference type="AlphaFoldDB" id="A0AAI8YWS9"/>
<feature type="compositionally biased region" description="Polar residues" evidence="1">
    <location>
        <begin position="154"/>
        <end position="168"/>
    </location>
</feature>
<evidence type="ECO:0000256" key="1">
    <source>
        <dbReference type="SAM" id="MobiDB-lite"/>
    </source>
</evidence>
<dbReference type="Proteomes" id="UP001296104">
    <property type="component" value="Unassembled WGS sequence"/>
</dbReference>
<evidence type="ECO:0000313" key="2">
    <source>
        <dbReference type="EMBL" id="CAK3960404.1"/>
    </source>
</evidence>
<comment type="caution">
    <text evidence="2">The sequence shown here is derived from an EMBL/GenBank/DDBJ whole genome shotgun (WGS) entry which is preliminary data.</text>
</comment>
<proteinExistence type="predicted"/>
<gene>
    <name evidence="2" type="ORF">LECACI_7A003421</name>
</gene>
<feature type="compositionally biased region" description="Basic and acidic residues" evidence="1">
    <location>
        <begin position="169"/>
        <end position="187"/>
    </location>
</feature>
<feature type="region of interest" description="Disordered" evidence="1">
    <location>
        <begin position="38"/>
        <end position="79"/>
    </location>
</feature>
<feature type="region of interest" description="Disordered" evidence="1">
    <location>
        <begin position="111"/>
        <end position="231"/>
    </location>
</feature>
<feature type="compositionally biased region" description="Basic and acidic residues" evidence="1">
    <location>
        <begin position="243"/>
        <end position="252"/>
    </location>
</feature>
<accession>A0AAI8YWS9</accession>
<evidence type="ECO:0000313" key="3">
    <source>
        <dbReference type="Proteomes" id="UP001296104"/>
    </source>
</evidence>
<keyword evidence="3" id="KW-1185">Reference proteome</keyword>
<dbReference type="EMBL" id="CAVMBE010000016">
    <property type="protein sequence ID" value="CAK3960404.1"/>
    <property type="molecule type" value="Genomic_DNA"/>
</dbReference>
<protein>
    <submittedName>
        <fullName evidence="2">Uncharacterized protein</fullName>
    </submittedName>
</protein>
<sequence>MRGTDKRDVHLLAHISAPSSRGDDDRYRAQIESYLRCSGTRRRRAAPRPVASTEVQRSQGGPDVYEQEEEVTDPHASGSFIEDTQLAWTALESQLPTSSLAPIRSATKRALSVNNSTAGARGSKATWSSQDGYRRIELTPSRQRQRENPREFRQSSGNRESGVALSSSAREDRNQHHVNSLDRRTPDEIIGSNETTSELPTSYSLSEGTSGSSKEREQLSLRSASDPGPQLGALVADIVDASKLRGQDRSPDKNTGCEVRSNIARRRQPAPLTETDAQPAQPAIDDATLCLLQSLSTTIHPPSPEVSLRAFSSHVTPAMEHLAQESAVSDCFKPVAIFREPELLERGHWSIDCSPWPLEEQVNFWRTLQDVGGSGRAGWGVWCSRGAPIQCEDKTSPERYGEAGGTTKSATETASVGPIRVYCWGEVVKHVYLMLYVASKSRVRRLGLQWIDSEGTVIVQMPRPK</sequence>
<organism evidence="2 3">
    <name type="scientific">Lecanosticta acicola</name>
    <dbReference type="NCBI Taxonomy" id="111012"/>
    <lineage>
        <taxon>Eukaryota</taxon>
        <taxon>Fungi</taxon>
        <taxon>Dikarya</taxon>
        <taxon>Ascomycota</taxon>
        <taxon>Pezizomycotina</taxon>
        <taxon>Dothideomycetes</taxon>
        <taxon>Dothideomycetidae</taxon>
        <taxon>Mycosphaerellales</taxon>
        <taxon>Mycosphaerellaceae</taxon>
        <taxon>Lecanosticta</taxon>
    </lineage>
</organism>
<feature type="compositionally biased region" description="Low complexity" evidence="1">
    <location>
        <begin position="201"/>
        <end position="212"/>
    </location>
</feature>
<reference evidence="2" key="1">
    <citation type="submission" date="2023-11" db="EMBL/GenBank/DDBJ databases">
        <authorList>
            <person name="Alioto T."/>
            <person name="Alioto T."/>
            <person name="Gomez Garrido J."/>
        </authorList>
    </citation>
    <scope>NUCLEOTIDE SEQUENCE</scope>
</reference>
<name>A0AAI8YWS9_9PEZI</name>